<proteinExistence type="predicted"/>
<dbReference type="RefSeq" id="WP_200349102.1">
    <property type="nucleotide sequence ID" value="NZ_BAABHZ010000005.1"/>
</dbReference>
<accession>A0A934R0L6</accession>
<organism evidence="3 4">
    <name type="scientific">Luteolibacter yonseiensis</name>
    <dbReference type="NCBI Taxonomy" id="1144680"/>
    <lineage>
        <taxon>Bacteria</taxon>
        <taxon>Pseudomonadati</taxon>
        <taxon>Verrucomicrobiota</taxon>
        <taxon>Verrucomicrobiia</taxon>
        <taxon>Verrucomicrobiales</taxon>
        <taxon>Verrucomicrobiaceae</taxon>
        <taxon>Luteolibacter</taxon>
    </lineage>
</organism>
<evidence type="ECO:0000256" key="2">
    <source>
        <dbReference type="SAM" id="SignalP"/>
    </source>
</evidence>
<keyword evidence="4" id="KW-1185">Reference proteome</keyword>
<reference evidence="3" key="1">
    <citation type="submission" date="2021-01" db="EMBL/GenBank/DDBJ databases">
        <title>Modified the classification status of verrucomicrobia.</title>
        <authorList>
            <person name="Feng X."/>
        </authorList>
    </citation>
    <scope>NUCLEOTIDE SEQUENCE</scope>
    <source>
        <strain evidence="3">JCM 18052</strain>
    </source>
</reference>
<feature type="signal peptide" evidence="2">
    <location>
        <begin position="1"/>
        <end position="18"/>
    </location>
</feature>
<feature type="chain" id="PRO_5037841465" evidence="2">
    <location>
        <begin position="19"/>
        <end position="503"/>
    </location>
</feature>
<evidence type="ECO:0000313" key="4">
    <source>
        <dbReference type="Proteomes" id="UP000600139"/>
    </source>
</evidence>
<feature type="region of interest" description="Disordered" evidence="1">
    <location>
        <begin position="223"/>
        <end position="249"/>
    </location>
</feature>
<dbReference type="EMBL" id="JAENIK010000001">
    <property type="protein sequence ID" value="MBK1814141.1"/>
    <property type="molecule type" value="Genomic_DNA"/>
</dbReference>
<feature type="region of interest" description="Disordered" evidence="1">
    <location>
        <begin position="148"/>
        <end position="171"/>
    </location>
</feature>
<gene>
    <name evidence="3" type="ORF">JIN84_00775</name>
</gene>
<protein>
    <submittedName>
        <fullName evidence="3">Uncharacterized protein</fullName>
    </submittedName>
</protein>
<comment type="caution">
    <text evidence="3">The sequence shown here is derived from an EMBL/GenBank/DDBJ whole genome shotgun (WGS) entry which is preliminary data.</text>
</comment>
<sequence>MIRLLAISWMTGLLVLHAAEPHDLLRFGNGDQLHGKFMGIKEGPQVVWQRGDVTAPVEFKTDQLRHIVLNGGRPKRGLAALSHVALVNGDRIPGTVASMDEKGITLETTYAGSLRIPREQVAMLAPAPLGGRLHYHGPFIEDEWKMADASSPEGIPASRDEKDQGGENSGRWQFSGSAWYWPGKLSGTALLKENTMPDRAILRFDVAWRNRLSLAIGFHADFKKPEKKPADGNEPEAQPRRQNGFSPGDSSVFPTLFGNAYVLQIFSTHMMLFRVSADGTARVPVERIPNNGASIRLGESGTATVEIRCSRISGEIAVFINGDSAARWSEQDGTPPDAARYSGKGNGFGFVVQTEESPVRISDIMTAEWNGMPDAARSMQTDEQDIVLLANGTDRFSGKVGGFSDGRILMENKYGRFQFELDDIAEIRFARNKLATESEPAAGSVMVRMGPLGRISGKPVSGNADGIRLLNPICGEMNFNLESAVMLDFQNTNNIIDDWDAEF</sequence>
<keyword evidence="2" id="KW-0732">Signal</keyword>
<evidence type="ECO:0000313" key="3">
    <source>
        <dbReference type="EMBL" id="MBK1814141.1"/>
    </source>
</evidence>
<evidence type="ECO:0000256" key="1">
    <source>
        <dbReference type="SAM" id="MobiDB-lite"/>
    </source>
</evidence>
<name>A0A934R0L6_9BACT</name>
<feature type="compositionally biased region" description="Polar residues" evidence="1">
    <location>
        <begin position="240"/>
        <end position="249"/>
    </location>
</feature>
<dbReference type="Proteomes" id="UP000600139">
    <property type="component" value="Unassembled WGS sequence"/>
</dbReference>
<dbReference type="AlphaFoldDB" id="A0A934R0L6"/>